<proteinExistence type="predicted"/>
<accession>A0A8J3Q236</accession>
<dbReference type="EMBL" id="BONY01000002">
    <property type="protein sequence ID" value="GIH02355.1"/>
    <property type="molecule type" value="Genomic_DNA"/>
</dbReference>
<comment type="caution">
    <text evidence="1">The sequence shown here is derived from an EMBL/GenBank/DDBJ whole genome shotgun (WGS) entry which is preliminary data.</text>
</comment>
<sequence length="77" mass="8525">MSLKPIVFDDSAWAALLFPPVEVVELSSWSAVEAGLVPGTDFSSSHCIVEAEAARAAILTRRPDTYRWRKIPTFTFV</sequence>
<dbReference type="Proteomes" id="UP000612899">
    <property type="component" value="Unassembled WGS sequence"/>
</dbReference>
<name>A0A8J3Q236_9ACTN</name>
<organism evidence="1 2">
    <name type="scientific">Rhizocola hellebori</name>
    <dbReference type="NCBI Taxonomy" id="1392758"/>
    <lineage>
        <taxon>Bacteria</taxon>
        <taxon>Bacillati</taxon>
        <taxon>Actinomycetota</taxon>
        <taxon>Actinomycetes</taxon>
        <taxon>Micromonosporales</taxon>
        <taxon>Micromonosporaceae</taxon>
        <taxon>Rhizocola</taxon>
    </lineage>
</organism>
<dbReference type="RefSeq" id="WP_203906304.1">
    <property type="nucleotide sequence ID" value="NZ_BONY01000002.1"/>
</dbReference>
<gene>
    <name evidence="1" type="ORF">Rhe02_04220</name>
</gene>
<keyword evidence="2" id="KW-1185">Reference proteome</keyword>
<protein>
    <submittedName>
        <fullName evidence="1">Uncharacterized protein</fullName>
    </submittedName>
</protein>
<evidence type="ECO:0000313" key="1">
    <source>
        <dbReference type="EMBL" id="GIH02355.1"/>
    </source>
</evidence>
<reference evidence="1" key="1">
    <citation type="submission" date="2021-01" db="EMBL/GenBank/DDBJ databases">
        <title>Whole genome shotgun sequence of Rhizocola hellebori NBRC 109834.</title>
        <authorList>
            <person name="Komaki H."/>
            <person name="Tamura T."/>
        </authorList>
    </citation>
    <scope>NUCLEOTIDE SEQUENCE</scope>
    <source>
        <strain evidence="1">NBRC 109834</strain>
    </source>
</reference>
<evidence type="ECO:0000313" key="2">
    <source>
        <dbReference type="Proteomes" id="UP000612899"/>
    </source>
</evidence>
<dbReference type="AlphaFoldDB" id="A0A8J3Q236"/>